<evidence type="ECO:0000313" key="3">
    <source>
        <dbReference type="Proteomes" id="UP000788262"/>
    </source>
</evidence>
<sequence>MSSTPVSPHGFVAVRGRGYRPGQVDAYVDALCRDRDATWERAARLTVLARDMEAQAEGLRETVASLVPQTYEALGERARRVFELAEEEAAAVREQARRDAREQVVQAETRALGVRRAAREEADALRAAAEEHARGRLQAARAEADGIRVAARREVKAGRSESLAALRETRQRTGGMLADLAREHAARSTEAERADAERTAELESRHARRVTCAEEALSEAESALAEAKESARRRQEEARARAAELLAQARLGEDRIARDTERLLREHGELWDDVQAHMDRLRSSLSALTARTAE</sequence>
<reference evidence="2 3" key="1">
    <citation type="submission" date="2021-02" db="EMBL/GenBank/DDBJ databases">
        <title>Whole genome sequencing of Streptomyces actuosus VRA1.</title>
        <authorList>
            <person name="Sen G."/>
            <person name="Sen A."/>
        </authorList>
    </citation>
    <scope>NUCLEOTIDE SEQUENCE [LARGE SCALE GENOMIC DNA]</scope>
    <source>
        <strain evidence="2 3">VRA1</strain>
    </source>
</reference>
<keyword evidence="1" id="KW-0175">Coiled coil</keyword>
<evidence type="ECO:0000313" key="2">
    <source>
        <dbReference type="EMBL" id="MBN0046036.1"/>
    </source>
</evidence>
<dbReference type="RefSeq" id="WP_205384191.1">
    <property type="nucleotide sequence ID" value="NZ_JAFFZS010000013.1"/>
</dbReference>
<dbReference type="EMBL" id="JAFFZS010000013">
    <property type="protein sequence ID" value="MBN0046036.1"/>
    <property type="molecule type" value="Genomic_DNA"/>
</dbReference>
<proteinExistence type="predicted"/>
<comment type="caution">
    <text evidence="2">The sequence shown here is derived from an EMBL/GenBank/DDBJ whole genome shotgun (WGS) entry which is preliminary data.</text>
</comment>
<feature type="coiled-coil region" evidence="1">
    <location>
        <begin position="42"/>
        <end position="102"/>
    </location>
</feature>
<protein>
    <submittedName>
        <fullName evidence="2">Cellulose-binding protein</fullName>
    </submittedName>
</protein>
<feature type="coiled-coil region" evidence="1">
    <location>
        <begin position="210"/>
        <end position="248"/>
    </location>
</feature>
<organism evidence="2 3">
    <name type="scientific">Streptomyces actuosus</name>
    <dbReference type="NCBI Taxonomy" id="1885"/>
    <lineage>
        <taxon>Bacteria</taxon>
        <taxon>Bacillati</taxon>
        <taxon>Actinomycetota</taxon>
        <taxon>Actinomycetes</taxon>
        <taxon>Kitasatosporales</taxon>
        <taxon>Streptomycetaceae</taxon>
        <taxon>Streptomyces</taxon>
    </lineage>
</organism>
<dbReference type="Proteomes" id="UP000788262">
    <property type="component" value="Unassembled WGS sequence"/>
</dbReference>
<keyword evidence="3" id="KW-1185">Reference proteome</keyword>
<name>A0ABS2VSF9_STRAS</name>
<accession>A0ABS2VSF9</accession>
<evidence type="ECO:0000256" key="1">
    <source>
        <dbReference type="SAM" id="Coils"/>
    </source>
</evidence>
<gene>
    <name evidence="2" type="ORF">JS756_18385</name>
</gene>